<evidence type="ECO:0000313" key="3">
    <source>
        <dbReference type="EMBL" id="CAJ1932547.1"/>
    </source>
</evidence>
<evidence type="ECO:0008006" key="5">
    <source>
        <dbReference type="Google" id="ProtNLM"/>
    </source>
</evidence>
<feature type="compositionally biased region" description="Pro residues" evidence="1">
    <location>
        <begin position="739"/>
        <end position="748"/>
    </location>
</feature>
<feature type="region of interest" description="Disordered" evidence="1">
    <location>
        <begin position="728"/>
        <end position="803"/>
    </location>
</feature>
<feature type="compositionally biased region" description="Low complexity" evidence="1">
    <location>
        <begin position="784"/>
        <end position="802"/>
    </location>
</feature>
<protein>
    <recommendedName>
        <fullName evidence="5">Peptidylprolyl isomerase</fullName>
    </recommendedName>
</protein>
<feature type="compositionally biased region" description="Low complexity" evidence="1">
    <location>
        <begin position="749"/>
        <end position="777"/>
    </location>
</feature>
<feature type="signal peptide" evidence="2">
    <location>
        <begin position="1"/>
        <end position="19"/>
    </location>
</feature>
<keyword evidence="4" id="KW-1185">Reference proteome</keyword>
<evidence type="ECO:0000313" key="4">
    <source>
        <dbReference type="Proteomes" id="UP001295423"/>
    </source>
</evidence>
<comment type="caution">
    <text evidence="3">The sequence shown here is derived from an EMBL/GenBank/DDBJ whole genome shotgun (WGS) entry which is preliminary data.</text>
</comment>
<organism evidence="3 4">
    <name type="scientific">Cylindrotheca closterium</name>
    <dbReference type="NCBI Taxonomy" id="2856"/>
    <lineage>
        <taxon>Eukaryota</taxon>
        <taxon>Sar</taxon>
        <taxon>Stramenopiles</taxon>
        <taxon>Ochrophyta</taxon>
        <taxon>Bacillariophyta</taxon>
        <taxon>Bacillariophyceae</taxon>
        <taxon>Bacillariophycidae</taxon>
        <taxon>Bacillariales</taxon>
        <taxon>Bacillariaceae</taxon>
        <taxon>Cylindrotheca</taxon>
    </lineage>
</organism>
<sequence>MMRTSTILLFLALFCTAEAQNNGTCNPIKDETSCSSAGCFFCPSSSKCRVAESNCPGGGGGNNGGGGGGTEEEEDNEEQMPIVSNGTCNPIKDQTACETQGCFFCDKQQCRVSEDRCPNASDEGTCNPIQDQAFCEEIGCFYCAEAMKCRVSEERCPAPDEDEETDADGDEPVGDGSVTNGLCNPIKAQGSCEESGCFFCTNKSKCRISEQRCPGFNGVANGLEDNIKCNPIRDATACEDAGCFFCEDKGLCRATEAKCPPGAGTAFGSSECKTFKGDETGCSDAGCFFCGGSSAQCRLDEAECPGQGRSSPCNGLEETGCSTSEDCLWCAEGNVCTSARGGTCASAGLPPGNLCKQYTTDADCTSGETSNCRWCPGNLKCKNAEDECDDGEEGIRGNPCKDQSTTDGCTGVEGCLWCEGNSKCKKAEDGCDDEDEDGDADEDVNVGAVDCTTLIFGPDCEAEASCLWCPDEQTCNAADIFLCGVASATVRMDIEYGSPAFKLKNEGLGESDPNAVEVALNYYFEVAEDGSEIPFSFVDVQNQGFKVSQSQGVFLGVLSRKATFSADIVGVGSMELIVYKILEDGTITTPSGEVFDVTEGDVKFNVNLSNWSFCDEDETGICADSGSAAYVDIAMTVKGSAEAPEQDEADGSIFDLGGGVPILLTNQVEIDGVIDAMPPGFPRVEQTPAEGAFFVFRFPRFANTLVYDPIVGSGTLIVIEDATLPPVTPPTDAPVTTPTNPPPVPAPTDAPATTPSVPSPVVAPTDAPATTPTDAPVVAPPTDAPVTTPTTTPVTAPTTAPPGGDSGANTLALLMPLAVCLAAFWSSIE</sequence>
<gene>
    <name evidence="3" type="ORF">CYCCA115_LOCUS2891</name>
</gene>
<feature type="chain" id="PRO_5042271891" description="Peptidylprolyl isomerase" evidence="2">
    <location>
        <begin position="20"/>
        <end position="829"/>
    </location>
</feature>
<dbReference type="AlphaFoldDB" id="A0AAD2CFP0"/>
<evidence type="ECO:0000256" key="2">
    <source>
        <dbReference type="SAM" id="SignalP"/>
    </source>
</evidence>
<reference evidence="3" key="1">
    <citation type="submission" date="2023-08" db="EMBL/GenBank/DDBJ databases">
        <authorList>
            <person name="Audoor S."/>
            <person name="Bilcke G."/>
        </authorList>
    </citation>
    <scope>NUCLEOTIDE SEQUENCE</scope>
</reference>
<name>A0AAD2CFP0_9STRA</name>
<accession>A0AAD2CFP0</accession>
<dbReference type="Proteomes" id="UP001295423">
    <property type="component" value="Unassembled WGS sequence"/>
</dbReference>
<dbReference type="EMBL" id="CAKOGP040000224">
    <property type="protein sequence ID" value="CAJ1932547.1"/>
    <property type="molecule type" value="Genomic_DNA"/>
</dbReference>
<keyword evidence="2" id="KW-0732">Signal</keyword>
<evidence type="ECO:0000256" key="1">
    <source>
        <dbReference type="SAM" id="MobiDB-lite"/>
    </source>
</evidence>
<proteinExistence type="predicted"/>